<dbReference type="InterPro" id="IPR009091">
    <property type="entry name" value="RCC1/BLIP-II"/>
</dbReference>
<dbReference type="KEGG" id="psoj:PHYSODRAFT_309181"/>
<keyword evidence="11" id="KW-1185">Reference proteome</keyword>
<feature type="repeat" description="RCC1" evidence="4">
    <location>
        <begin position="682"/>
        <end position="736"/>
    </location>
</feature>
<feature type="repeat" description="RCC1" evidence="4">
    <location>
        <begin position="789"/>
        <end position="844"/>
    </location>
</feature>
<organism evidence="10 11">
    <name type="scientific">Phytophthora sojae (strain P6497)</name>
    <name type="common">Soybean stem and root rot agent</name>
    <name type="synonym">Phytophthora megasperma f. sp. glycines</name>
    <dbReference type="NCBI Taxonomy" id="1094619"/>
    <lineage>
        <taxon>Eukaryota</taxon>
        <taxon>Sar</taxon>
        <taxon>Stramenopiles</taxon>
        <taxon>Oomycota</taxon>
        <taxon>Peronosporomycetes</taxon>
        <taxon>Peronosporales</taxon>
        <taxon>Peronosporaceae</taxon>
        <taxon>Phytophthora</taxon>
    </lineage>
</organism>
<evidence type="ECO:0008006" key="12">
    <source>
        <dbReference type="Google" id="ProtNLM"/>
    </source>
</evidence>
<dbReference type="CDD" id="cd12885">
    <property type="entry name" value="SPRY_RanBP_like"/>
    <property type="match status" value="1"/>
</dbReference>
<feature type="compositionally biased region" description="Low complexity" evidence="5">
    <location>
        <begin position="1576"/>
        <end position="1585"/>
    </location>
</feature>
<dbReference type="InterPro" id="IPR008984">
    <property type="entry name" value="SMAD_FHA_dom_sf"/>
</dbReference>
<dbReference type="Gene3D" id="2.60.120.920">
    <property type="match status" value="2"/>
</dbReference>
<dbReference type="PANTHER" id="PTHR46654">
    <property type="entry name" value="E3 UBIQUITIN-PROTEIN LIGASE HECTD3"/>
    <property type="match status" value="1"/>
</dbReference>
<dbReference type="Pfam" id="PF25390">
    <property type="entry name" value="WD40_RLD"/>
    <property type="match status" value="1"/>
</dbReference>
<dbReference type="Gene3D" id="1.10.8.10">
    <property type="entry name" value="DNA helicase RuvA subunit, C-terminal domain"/>
    <property type="match status" value="1"/>
</dbReference>
<keyword evidence="2 3" id="KW-0833">Ubl conjugation pathway</keyword>
<dbReference type="RefSeq" id="XP_009515552.1">
    <property type="nucleotide sequence ID" value="XM_009517257.1"/>
</dbReference>
<evidence type="ECO:0000259" key="7">
    <source>
        <dbReference type="PROSITE" id="PS50030"/>
    </source>
</evidence>
<dbReference type="SMART" id="SM00449">
    <property type="entry name" value="SPRY"/>
    <property type="match status" value="2"/>
</dbReference>
<dbReference type="OMA" id="NMHAMEA"/>
<evidence type="ECO:0000256" key="1">
    <source>
        <dbReference type="ARBA" id="ARBA00022737"/>
    </source>
</evidence>
<dbReference type="SUPFAM" id="SSF46934">
    <property type="entry name" value="UBA-like"/>
    <property type="match status" value="1"/>
</dbReference>
<feature type="repeat" description="RCC1" evidence="4">
    <location>
        <begin position="630"/>
        <end position="681"/>
    </location>
</feature>
<dbReference type="CDD" id="cd00060">
    <property type="entry name" value="FHA"/>
    <property type="match status" value="1"/>
</dbReference>
<dbReference type="SMR" id="G4YPH5"/>
<accession>G4YPH5</accession>
<dbReference type="PROSITE" id="PS50237">
    <property type="entry name" value="HECT"/>
    <property type="match status" value="1"/>
</dbReference>
<dbReference type="SUPFAM" id="SSF49879">
    <property type="entry name" value="SMAD/FHA domain"/>
    <property type="match status" value="1"/>
</dbReference>
<feature type="domain" description="B30.2/SPRY" evidence="8">
    <location>
        <begin position="3212"/>
        <end position="3399"/>
    </location>
</feature>
<dbReference type="SUPFAM" id="SSF49899">
    <property type="entry name" value="Concanavalin A-like lectins/glucanases"/>
    <property type="match status" value="2"/>
</dbReference>
<dbReference type="InterPro" id="IPR009291">
    <property type="entry name" value="Vps62"/>
</dbReference>
<dbReference type="PROSITE" id="PS50012">
    <property type="entry name" value="RCC1_3"/>
    <property type="match status" value="6"/>
</dbReference>
<dbReference type="EMBL" id="JH159151">
    <property type="protein sequence ID" value="EGZ28277.1"/>
    <property type="molecule type" value="Genomic_DNA"/>
</dbReference>
<name>G4YPH5_PHYSP</name>
<feature type="region of interest" description="Disordered" evidence="5">
    <location>
        <begin position="2592"/>
        <end position="2614"/>
    </location>
</feature>
<feature type="domain" description="HECT" evidence="9">
    <location>
        <begin position="3776"/>
        <end position="4130"/>
    </location>
</feature>
<sequence>MPNGMTVAAGDCSSSDDQYETIVASHGFETESIFVEVRIVAAGKDGRSALSFGIVGSDFTEFDAPLRDKLDVKWKTTEEILEWGIFGVLFDFEKATVTVYSDRSDPEVHHVNLSMITKPLYPAVSALCNGTVYDVNFHARPRLELPPHVFYPATKFQNHLMSSSNELQLGKSLQLQVHSCDGGEFSSSHAARNCLLDDTTVYSSAKGANVNLVLKHEVDTPMCISYINIRGPGPGYSSPLRSAVVFVTSTPPDLADYQEFDNMTAEEFAALPFPPCNGCCPRDETKPVAFFVLDGSCAQISKQLACPVTGRYIIVKAICPSAGTNIDIGYLGFCGIFDRDNGPAYSESTTSSYSCEECKKMPLCGAYYGQRDDDSIKLCAACYDDNRGDLDSAYYVYTSSESQEEQMDGNTLLCPPRRSWSDKMAALSDGLTRSKPSSTTVGDGSGGAAVSGQAGRTERLLSVASFDDCELFSCGQNNYGELCLGHCNSTSKLEHVPFFSAKAIRDIAGGNEVLAVVMKDGAVFTCGLNKSGQCGNGTFEERVIIATPVRALSGIVINMVAAANGCEHMLAVASDGAVYSWGYNDRGQLGLGSTISKSHTPRMIDSLREKYHITTAAVSYHHSAVVSSNGELLMFGMNDCGQLGLDHTQHQHTPQLVDSLSSQVITEVACGLYHTIAITSGGEVYSFGKNDYGQLGLGHARNMKVPTLVKTSLGESDEKIVAVSCGYYHTVTISEKGKLITWGRNDYGQLGIGSKDHKNSAQYVPLPLSSKIKTASCGCYHTLILMSNGRVMVFGRNNKGQLGAGSRTLPSADLPLPVPSNSLANDEVVRIAAGFYSSYILTGRSGEGCGLDGAPDDASQAKDLPENSCLVNSDALFESLMKEIDSKHMTDAAVVKRAPLQIKRSYPQRKLPLVKLHAASWAMARALMYRSLQDARDNGRNDSSSRRNRVNPVLSMFISFLLESLKLLQDDAAVSGSTSTMLASTASHELGTCVSLKRVCVGLLHYFGAKLTLPSPTAGVVVPPDALHGHFYRNQILSVLLACGSANTNVGSIIAANTEVMAHIISGMNSPDLASATVCIRLGMLVFPQHSVSALNKIHRSQQSAPVFSGDIINMLMTLVGLPLLLRPRLCSHELGLECSSTALCHSARCLKGVAVTKDIGIAQIQQTTLEKAHVAEAKAAEVVALLRYLTLYPTWKVAINAAINRGFAKSNSVGELLDTICLYYSNVQKADGEARQTDVLGGFNRDPDSTSLRKPESTTPSPETDESINNAPDLNAQADDTENTIRDKQSLMLWQKAKDALDGLATVVAAVSIVGGHVEGFREGGSVSLEDDRTQGSPKLGVLSGISRDPRTADLLAHVVVETSNEGSVSPLIKPDARAQPIPLTKLQVVERIPALVDMFDEIENIIMTLSRMLSASSAEEECGMNCDLDLPQNSAVQEVLRSRLKMYKQQLRWRSSKALSSLLKQIPSLSPTIMSMDSQLVSSLASLLSSEKSLSWASKSDVSGLETSNILQKRWLCVKQRQVFLSTEKVIDSALDQYEADMRDEVVQKLGSENALSWGMDAIQSPRRKVSHPSFASSAPAGFGANGLRGATQRSDRSGEGDLPFGAWGVLLPLPPLNENEHGHAPGAPGNSAIDHTPFPLTAPIIRVGRAADACDLIVNDRSVSGRHFHLRRLRREADGTEEQFELQDFSKNGTIVNGVRIHGSSTRITSGSRISLILSRGGLVTYEFQVRTSGGGRHAPPPIVTTSQNPDDLNILIPGQEYQQPQIGTPQIVPRSPAELQNRGSPGNFTPSESLVDGRSRQTVTQGLRVITSVAESDVPRALISPNPAVDSPRAGGYTSPRSSVLQAPGTPSVGPPPANMFSTMVPPGILSPASYQQRESFAPNESTAITSPRQEGGVGSMLRIALGRDSVNRESRPNIPNELAKTRVLRSSGDTGVATRLNTASGFQEMQVLTLRLLARVQEANIAASATECEEALRMTAGSMDEAFSVIQRSRGSDSRVYPSNVRHLATVLGRTEPVCAEALRQTDNKYGDALRLLLSARGAELESSVLSPRHQDTLTTKGGSMTPSGVNGPVASEPLVNFQDIGDENPSYALTESSALCPPVPQRIGTRGNGSPVKTKKMESLGTTCLEYLPAKTDLTLWSECNSSFDDGVRQMNSFEIDLEEETLCERLAAIHARKILLQIVRLFQSASQNGDVQLSELGNPVVLRRLISLLNAPSQSNTSTACEQEYQLHQQPKAQKSGKVQQILSRMAREVMARSPTQTLAGNLSSSQNLSTLQRSIDQMTEHPTKVGWSGMSRLVEALVKSDQNRVNAGEDINDQRLSCTLESITFETILHILSRTHAAPVTNLNWDSSPLRVRKTDGCFPKGPMLLSCGLEVLVVDTYERLWSIPPPDPLLKHRHKWRKRFASSVGNDNAWMKSAADHAVTVWRPTLPAALESATPGANKWYCLGDVVKCGNGAPDAPMLLFSDSEEQGLLLPPVSFERVDVTGKGLPRNSESDPDFQRKQLRSIWWPVAPPGYVALGCITGSKEDPFEPPDVSSTRCVREDLVKPVDAFHCVWRAASPASTGGGGVELPTTIEVENEAQDEENAGGENDNSGQARGTKNQSIDTSRMQLLLPVANDVVVQTSLWAVESDFSSGLLLPVVTLNDENAGEPSTAFALSLSDEDLVLCAPVSVDNVLAFVEVLLKYHKLLPSIPQDKPTPPTQLRSELPAALFALVQQVLRENQPSSGQAAVSLVRSLITVIQRGGHWYDKQALLYCRSKIMALSQDQDGGFTLHALLQAFVELMLAVEDQQRAQRVQELAACLERDGGNSLSLPYGFHFAKQPFVEMLVSHSSKMAVTRHLSGEERKFLLDFRADDGSNAAAREALAAEGLGAPPGDVYSCRLEHTPALVMTMQDEVKAEIVYFEVTVVEWSTSANMGGSLAVGFSPPSFPLEGVLVGGSADGSRSYSFTPASGQVLSAGDTSVDRWRWVEPAGAVSPGDVFGCGLRLDTQEIFFCKNGQLLGTAFSSISRPQQLHPTISFNADCKLLANMGATATASAKNANFSFRFHSLDCDNLMSAFEWFEPLSQVYGVMKALMDPARPSEVTGTEEVPENNEAVAQLPDEFMLSADNFLSDISEDVCIRVESAHPYDLELQESLVSIPLATSIRVRLAPQSETASSHCLQILQGGGNAGGEGGAEETTSGGGEAEVRAFTGSCGGQEVTIDGDSFVWRFPVQSNFQCRVDRVRKGPYLKLEARDTRLSLVRDKGWQTAIGVARFDGGVHIWEVRITFVTASSNIFLGIARKDVRLDSYLGKDNRGWGWIGNRALWHNGSKQRGTYGDKFKTGDVVRLTLDLRRGTLSYALNGKDLGVAFGPGGTGPKLEGTFYPGFALYNQRDSIDLIGGHRVEDGGLEPGLPRTGSGLASGEDSYYSEEEEDLGGFVSGEGGVGDGAIPNFRMELGIALSQMGFPMDWCIYALRHCEDDAEQAADFILANMHAMEALVREEAEAVARRARHRQILQEQALALSENLDGDVSDATSIPPPPPIDGDVDAVRAAEEVPIGDTTELQQQQQQSSGDTKWGVAFTVVPEFSVTGRRLLATKYSSKLRRLHASQRVFTPARDCALVQLVNEICESRAEALLSCDPLRMAPEEFAPTEEQLRAFPALRGIPLEALQRRFLVLRNFNCRLQTSLAFIDFSAQDERSLLARGARALRGVVFQHVKLAWWLGVLKEQQAPAAARPEIEVDRHRAHDALELSEHGDPLASEAGERDSVFAQTFEQLHGLQPTLLRGADRAFKCQFVGEFGDDFGGLYRECLAQLSSELQTFTPLLPVLRPCPNALMSTGENRELFVPNSHLRSNPRRVQMAEFLGKLAGIAVRTKTPLDLNLPPVVWKLLVGQQVARHDIEVIHQGCFQVVDTIANLAAHGITEAMFDEIVDASFTVLSSTRETVELVPGGTHLHVTWDDREEYACAVETYRLTEFAPVCADMSRGLATILPAPTLGLFSWHELRTLVCGKPSVDIALLRRRTIYGDGCQATDPHIAYFWDVLGEFSDEQKSSFLRFVWGRSRLPTHAADFTQDFKISGLPKAAGRADMYLPIAHTCFFSIDLPAYSCREVMHDKLVYAITHCQSIDADNTTVAQRAGQGINWTNAAATATATATAAVSSVIAGMATIVGE</sequence>
<protein>
    <recommendedName>
        <fullName evidence="12">FHA domain-containing protein</fullName>
    </recommendedName>
</protein>
<evidence type="ECO:0000259" key="6">
    <source>
        <dbReference type="PROSITE" id="PS50006"/>
    </source>
</evidence>
<dbReference type="SMART" id="SM00240">
    <property type="entry name" value="FHA"/>
    <property type="match status" value="1"/>
</dbReference>
<evidence type="ECO:0000256" key="5">
    <source>
        <dbReference type="SAM" id="MobiDB-lite"/>
    </source>
</evidence>
<feature type="domain" description="FHA" evidence="6">
    <location>
        <begin position="1648"/>
        <end position="1704"/>
    </location>
</feature>
<feature type="region of interest" description="Disordered" evidence="5">
    <location>
        <begin position="1768"/>
        <end position="1804"/>
    </location>
</feature>
<dbReference type="SMART" id="SM00119">
    <property type="entry name" value="HECTc"/>
    <property type="match status" value="1"/>
</dbReference>
<dbReference type="GO" id="GO:0004842">
    <property type="term" value="F:ubiquitin-protein transferase activity"/>
    <property type="evidence" value="ECO:0007669"/>
    <property type="project" value="InterPro"/>
</dbReference>
<feature type="repeat" description="RCC1" evidence="4">
    <location>
        <begin position="737"/>
        <end position="788"/>
    </location>
</feature>
<feature type="region of interest" description="Disordered" evidence="5">
    <location>
        <begin position="1576"/>
        <end position="1602"/>
    </location>
</feature>
<dbReference type="Gene3D" id="2.60.200.20">
    <property type="match status" value="1"/>
</dbReference>
<dbReference type="Proteomes" id="UP000002640">
    <property type="component" value="Unassembled WGS sequence"/>
</dbReference>
<evidence type="ECO:0000259" key="8">
    <source>
        <dbReference type="PROSITE" id="PS50188"/>
    </source>
</evidence>
<feature type="repeat" description="RCC1" evidence="4">
    <location>
        <begin position="576"/>
        <end position="629"/>
    </location>
</feature>
<dbReference type="Gene3D" id="3.30.2160.10">
    <property type="entry name" value="Hect, E3 ligase catalytic domain"/>
    <property type="match status" value="1"/>
</dbReference>
<evidence type="ECO:0000313" key="11">
    <source>
        <dbReference type="Proteomes" id="UP000002640"/>
    </source>
</evidence>
<dbReference type="InterPro" id="IPR058923">
    <property type="entry name" value="RCC1-like_dom"/>
</dbReference>
<dbReference type="InterPro" id="IPR001870">
    <property type="entry name" value="B30.2/SPRY"/>
</dbReference>
<evidence type="ECO:0000256" key="4">
    <source>
        <dbReference type="PROSITE-ProRule" id="PRU00235"/>
    </source>
</evidence>
<dbReference type="Gene3D" id="3.90.1750.10">
    <property type="entry name" value="Hect, E3 ligase catalytic domains"/>
    <property type="match status" value="1"/>
</dbReference>
<dbReference type="PANTHER" id="PTHR46654:SF1">
    <property type="entry name" value="E3 UBIQUITIN-PROTEIN LIGASE HECTD3"/>
    <property type="match status" value="1"/>
</dbReference>
<dbReference type="SUPFAM" id="SSF50985">
    <property type="entry name" value="RCC1/BLIP-II"/>
    <property type="match status" value="1"/>
</dbReference>
<feature type="region of interest" description="Disordered" evidence="5">
    <location>
        <begin position="430"/>
        <end position="451"/>
    </location>
</feature>
<keyword evidence="1" id="KW-0677">Repeat</keyword>
<dbReference type="InterPro" id="IPR000253">
    <property type="entry name" value="FHA_dom"/>
</dbReference>
<dbReference type="InterPro" id="IPR041969">
    <property type="entry name" value="VP13D_UBA"/>
</dbReference>
<feature type="domain" description="UBA" evidence="7">
    <location>
        <begin position="3455"/>
        <end position="3486"/>
    </location>
</feature>
<feature type="active site" description="Glycyl thioester intermediate" evidence="3">
    <location>
        <position position="4093"/>
    </location>
</feature>
<feature type="region of interest" description="Disordered" evidence="5">
    <location>
        <begin position="1239"/>
        <end position="1280"/>
    </location>
</feature>
<dbReference type="CDD" id="cd14306">
    <property type="entry name" value="UBA_VP13D"/>
    <property type="match status" value="1"/>
</dbReference>
<feature type="compositionally biased region" description="Polar residues" evidence="5">
    <location>
        <begin position="2601"/>
        <end position="2614"/>
    </location>
</feature>
<dbReference type="Pfam" id="PF00498">
    <property type="entry name" value="FHA"/>
    <property type="match status" value="1"/>
</dbReference>
<dbReference type="Gene3D" id="2.130.10.30">
    <property type="entry name" value="Regulator of chromosome condensation 1/beta-lactamase-inhibitor protein II"/>
    <property type="match status" value="2"/>
</dbReference>
<reference evidence="10 11" key="1">
    <citation type="journal article" date="2006" name="Science">
        <title>Phytophthora genome sequences uncover evolutionary origins and mechanisms of pathogenesis.</title>
        <authorList>
            <person name="Tyler B.M."/>
            <person name="Tripathy S."/>
            <person name="Zhang X."/>
            <person name="Dehal P."/>
            <person name="Jiang R.H."/>
            <person name="Aerts A."/>
            <person name="Arredondo F.D."/>
            <person name="Baxter L."/>
            <person name="Bensasson D."/>
            <person name="Beynon J.L."/>
            <person name="Chapman J."/>
            <person name="Damasceno C.M."/>
            <person name="Dorrance A.E."/>
            <person name="Dou D."/>
            <person name="Dickerman A.W."/>
            <person name="Dubchak I.L."/>
            <person name="Garbelotto M."/>
            <person name="Gijzen M."/>
            <person name="Gordon S.G."/>
            <person name="Govers F."/>
            <person name="Grunwald N.J."/>
            <person name="Huang W."/>
            <person name="Ivors K.L."/>
            <person name="Jones R.W."/>
            <person name="Kamoun S."/>
            <person name="Krampis K."/>
            <person name="Lamour K.H."/>
            <person name="Lee M.K."/>
            <person name="McDonald W.H."/>
            <person name="Medina M."/>
            <person name="Meijer H.J."/>
            <person name="Nordberg E.K."/>
            <person name="Maclean D.J."/>
            <person name="Ospina-Giraldo M.D."/>
            <person name="Morris P.F."/>
            <person name="Phuntumart V."/>
            <person name="Putnam N.H."/>
            <person name="Rash S."/>
            <person name="Rose J.K."/>
            <person name="Sakihama Y."/>
            <person name="Salamov A.A."/>
            <person name="Savidor A."/>
            <person name="Scheuring C.F."/>
            <person name="Smith B.M."/>
            <person name="Sobral B.W."/>
            <person name="Terry A."/>
            <person name="Torto-Alalibo T.A."/>
            <person name="Win J."/>
            <person name="Xu Z."/>
            <person name="Zhang H."/>
            <person name="Grigoriev I.V."/>
            <person name="Rokhsar D.S."/>
            <person name="Boore J.L."/>
        </authorList>
    </citation>
    <scope>NUCLEOTIDE SEQUENCE [LARGE SCALE GENOMIC DNA]</scope>
    <source>
        <strain evidence="10 11">P6497</strain>
    </source>
</reference>
<dbReference type="InterPro" id="IPR044736">
    <property type="entry name" value="Gid1/RanBPM/SPLA_SPRY"/>
</dbReference>
<feature type="compositionally biased region" description="Polar residues" evidence="5">
    <location>
        <begin position="1258"/>
        <end position="1273"/>
    </location>
</feature>
<feature type="compositionally biased region" description="Polar residues" evidence="5">
    <location>
        <begin position="1785"/>
        <end position="1796"/>
    </location>
</feature>
<dbReference type="PROSITE" id="PS50030">
    <property type="entry name" value="UBA"/>
    <property type="match status" value="1"/>
</dbReference>
<dbReference type="Pfam" id="PF00622">
    <property type="entry name" value="SPRY"/>
    <property type="match status" value="2"/>
</dbReference>
<dbReference type="SUPFAM" id="SSF56204">
    <property type="entry name" value="Hect, E3 ligase catalytic domain"/>
    <property type="match status" value="1"/>
</dbReference>
<dbReference type="Pfam" id="PF06101">
    <property type="entry name" value="Vps62"/>
    <property type="match status" value="1"/>
</dbReference>
<dbReference type="InterPro" id="IPR013320">
    <property type="entry name" value="ConA-like_dom_sf"/>
</dbReference>
<dbReference type="PROSITE" id="PS00626">
    <property type="entry name" value="RCC1_2"/>
    <property type="match status" value="2"/>
</dbReference>
<feature type="domain" description="B30.2/SPRY" evidence="8">
    <location>
        <begin position="2839"/>
        <end position="3047"/>
    </location>
</feature>
<feature type="region of interest" description="Disordered" evidence="5">
    <location>
        <begin position="1326"/>
        <end position="1346"/>
    </location>
</feature>
<evidence type="ECO:0000313" key="10">
    <source>
        <dbReference type="EMBL" id="EGZ28277.1"/>
    </source>
</evidence>
<dbReference type="PRINTS" id="PR00633">
    <property type="entry name" value="RCCNDNSATION"/>
</dbReference>
<dbReference type="InParanoid" id="G4YPH5"/>
<dbReference type="STRING" id="1094619.G4YPH5"/>
<dbReference type="PROSITE" id="PS50006">
    <property type="entry name" value="FHA_DOMAIN"/>
    <property type="match status" value="1"/>
</dbReference>
<dbReference type="Gene3D" id="3.30.2410.10">
    <property type="entry name" value="Hect, E3 ligase catalytic domain"/>
    <property type="match status" value="1"/>
</dbReference>
<dbReference type="InterPro" id="IPR000408">
    <property type="entry name" value="Reg_chr_condens"/>
</dbReference>
<dbReference type="CDD" id="cd11709">
    <property type="entry name" value="SPRY"/>
    <property type="match status" value="1"/>
</dbReference>
<dbReference type="PROSITE" id="PS50188">
    <property type="entry name" value="B302_SPRY"/>
    <property type="match status" value="2"/>
</dbReference>
<gene>
    <name evidence="10" type="ORF">PHYSODRAFT_309181</name>
</gene>
<dbReference type="InterPro" id="IPR015940">
    <property type="entry name" value="UBA"/>
</dbReference>
<dbReference type="InterPro" id="IPR043136">
    <property type="entry name" value="B30.2/SPRY_sf"/>
</dbReference>
<dbReference type="InterPro" id="IPR009060">
    <property type="entry name" value="UBA-like_sf"/>
</dbReference>
<evidence type="ECO:0000256" key="2">
    <source>
        <dbReference type="ARBA" id="ARBA00022786"/>
    </source>
</evidence>
<dbReference type="GeneID" id="20643115"/>
<evidence type="ECO:0000259" key="9">
    <source>
        <dbReference type="PROSITE" id="PS50237"/>
    </source>
</evidence>
<dbReference type="Pfam" id="PF00632">
    <property type="entry name" value="HECT"/>
    <property type="match status" value="1"/>
</dbReference>
<dbReference type="InterPro" id="IPR000569">
    <property type="entry name" value="HECT_dom"/>
</dbReference>
<evidence type="ECO:0000256" key="3">
    <source>
        <dbReference type="PROSITE-ProRule" id="PRU00104"/>
    </source>
</evidence>
<dbReference type="InterPro" id="IPR003877">
    <property type="entry name" value="SPRY_dom"/>
</dbReference>
<feature type="compositionally biased region" description="Basic and acidic residues" evidence="5">
    <location>
        <begin position="1246"/>
        <end position="1257"/>
    </location>
</feature>
<feature type="repeat" description="RCC1" evidence="4">
    <location>
        <begin position="521"/>
        <end position="575"/>
    </location>
</feature>
<feature type="region of interest" description="Disordered" evidence="5">
    <location>
        <begin position="1827"/>
        <end position="1857"/>
    </location>
</feature>
<dbReference type="InterPro" id="IPR042469">
    <property type="entry name" value="HECTD3"/>
</dbReference>
<proteinExistence type="predicted"/>
<dbReference type="InterPro" id="IPR035983">
    <property type="entry name" value="Hect_E3_ubiquitin_ligase"/>
</dbReference>